<evidence type="ECO:0000313" key="3">
    <source>
        <dbReference type="Proteomes" id="UP000219338"/>
    </source>
</evidence>
<evidence type="ECO:0000313" key="2">
    <source>
        <dbReference type="EMBL" id="SJL15209.1"/>
    </source>
</evidence>
<dbReference type="Proteomes" id="UP000219338">
    <property type="component" value="Unassembled WGS sequence"/>
</dbReference>
<name>A0A284S2K7_ARMOS</name>
<dbReference type="EMBL" id="FUEG01000027">
    <property type="protein sequence ID" value="SJL15209.1"/>
    <property type="molecule type" value="Genomic_DNA"/>
</dbReference>
<reference evidence="3" key="1">
    <citation type="journal article" date="2017" name="Nat. Ecol. Evol.">
        <title>Genome expansion and lineage-specific genetic innovations in the forest pathogenic fungi Armillaria.</title>
        <authorList>
            <person name="Sipos G."/>
            <person name="Prasanna A.N."/>
            <person name="Walter M.C."/>
            <person name="O'Connor E."/>
            <person name="Balint B."/>
            <person name="Krizsan K."/>
            <person name="Kiss B."/>
            <person name="Hess J."/>
            <person name="Varga T."/>
            <person name="Slot J."/>
            <person name="Riley R."/>
            <person name="Boka B."/>
            <person name="Rigling D."/>
            <person name="Barry K."/>
            <person name="Lee J."/>
            <person name="Mihaltcheva S."/>
            <person name="LaButti K."/>
            <person name="Lipzen A."/>
            <person name="Waldron R."/>
            <person name="Moloney N.M."/>
            <person name="Sperisen C."/>
            <person name="Kredics L."/>
            <person name="Vagvoelgyi C."/>
            <person name="Patrignani A."/>
            <person name="Fitzpatrick D."/>
            <person name="Nagy I."/>
            <person name="Doyle S."/>
            <person name="Anderson J.B."/>
            <person name="Grigoriev I.V."/>
            <person name="Gueldener U."/>
            <person name="Muensterkoetter M."/>
            <person name="Nagy L.G."/>
        </authorList>
    </citation>
    <scope>NUCLEOTIDE SEQUENCE [LARGE SCALE GENOMIC DNA]</scope>
    <source>
        <strain evidence="3">C18/9</strain>
    </source>
</reference>
<organism evidence="2 3">
    <name type="scientific">Armillaria ostoyae</name>
    <name type="common">Armillaria root rot fungus</name>
    <dbReference type="NCBI Taxonomy" id="47428"/>
    <lineage>
        <taxon>Eukaryota</taxon>
        <taxon>Fungi</taxon>
        <taxon>Dikarya</taxon>
        <taxon>Basidiomycota</taxon>
        <taxon>Agaricomycotina</taxon>
        <taxon>Agaricomycetes</taxon>
        <taxon>Agaricomycetidae</taxon>
        <taxon>Agaricales</taxon>
        <taxon>Marasmiineae</taxon>
        <taxon>Physalacriaceae</taxon>
        <taxon>Armillaria</taxon>
    </lineage>
</organism>
<accession>A0A284S2K7</accession>
<keyword evidence="1" id="KW-0472">Membrane</keyword>
<gene>
    <name evidence="2" type="ORF">ARMOST_18695</name>
</gene>
<dbReference type="STRING" id="47428.A0A284S2K7"/>
<keyword evidence="1" id="KW-1133">Transmembrane helix</keyword>
<proteinExistence type="predicted"/>
<keyword evidence="1" id="KW-0812">Transmembrane</keyword>
<dbReference type="AlphaFoldDB" id="A0A284S2K7"/>
<dbReference type="OMA" id="HWKGLNI"/>
<protein>
    <submittedName>
        <fullName evidence="2">Uncharacterized protein</fullName>
    </submittedName>
</protein>
<sequence length="458" mass="51259">MLIAGNNDTSPISIVYRLFLSSGGILTQLGDIYTALAEGAAVPIFSDNQKPSITDAASVALKYQKWLIERGSDKDSEQTRVVILPATLVSTDQFNYQSSIIIEFGSPILITEAYLNDESMNNLEVLQRSIASAQVEAAINAPDQEMLFAMHAARDLLWDRVNAINLDEFVSVSQMLVDLLSNSVPLNIQKTKQILLEYYVMLQLTHLTDPIISSLPIPWALDPDVSGSPIQRILALLALSTSTILSLIHVPPYCLSLVMQPSSFILTAVGSWLIGKPVPDRLRRRWYFLTMAYLILFCLPVIFHVWSLEVPITASDFRVRRLVAAWALLLGEWALHQIDPYIEVLVQQAAQAFFKLSRMDRRMFDLLDTPQFEGVSFEVGQLPVLRLVQLTVQSRMRAMLALNDFFEELEMLGGRATLGASAHLSHTFGNSDGQRTVDEMLKFLHWKGLNIPASYSMD</sequence>
<keyword evidence="3" id="KW-1185">Reference proteome</keyword>
<feature type="transmembrane region" description="Helical" evidence="1">
    <location>
        <begin position="286"/>
        <end position="306"/>
    </location>
</feature>
<feature type="transmembrane region" description="Helical" evidence="1">
    <location>
        <begin position="257"/>
        <end position="274"/>
    </location>
</feature>
<evidence type="ECO:0000256" key="1">
    <source>
        <dbReference type="SAM" id="Phobius"/>
    </source>
</evidence>
<dbReference type="OrthoDB" id="3002383at2759"/>